<dbReference type="EMBL" id="PXYK01000009">
    <property type="protein sequence ID" value="PSJ60569.1"/>
    <property type="molecule type" value="Genomic_DNA"/>
</dbReference>
<reference evidence="2 3" key="1">
    <citation type="submission" date="2018-03" db="EMBL/GenBank/DDBJ databases">
        <title>The draft genome of Mesorhizobium sp. 6GN-30.</title>
        <authorList>
            <person name="Liu L."/>
            <person name="Li L."/>
            <person name="Wang T."/>
            <person name="Zhang X."/>
            <person name="Liang L."/>
        </authorList>
    </citation>
    <scope>NUCLEOTIDE SEQUENCE [LARGE SCALE GENOMIC DNA]</scope>
    <source>
        <strain evidence="2 3">6GN30</strain>
    </source>
</reference>
<evidence type="ECO:0000313" key="2">
    <source>
        <dbReference type="EMBL" id="PSJ60569.1"/>
    </source>
</evidence>
<sequence>MAAGPNRILDEFAKLLTDAAGAAQGVRREVETAFRSQAERILNTMEVVQREEFEAVRDMAVKARAENKKLTALVDALAARVAALEAGADVIPGEEPLETPRGRVRRSTKSDPQK</sequence>
<feature type="region of interest" description="Disordered" evidence="1">
    <location>
        <begin position="89"/>
        <end position="114"/>
    </location>
</feature>
<gene>
    <name evidence="2" type="ORF">C7I84_11380</name>
</gene>
<dbReference type="InterPro" id="IPR007475">
    <property type="entry name" value="UbiK"/>
</dbReference>
<evidence type="ECO:0000313" key="3">
    <source>
        <dbReference type="Proteomes" id="UP000241229"/>
    </source>
</evidence>
<comment type="caution">
    <text evidence="2">The sequence shown here is derived from an EMBL/GenBank/DDBJ whole genome shotgun (WGS) entry which is preliminary data.</text>
</comment>
<protein>
    <recommendedName>
        <fullName evidence="4">Pyrroline-5-carboxylate reductase</fullName>
    </recommendedName>
</protein>
<dbReference type="Proteomes" id="UP000241229">
    <property type="component" value="Unassembled WGS sequence"/>
</dbReference>
<evidence type="ECO:0008006" key="4">
    <source>
        <dbReference type="Google" id="ProtNLM"/>
    </source>
</evidence>
<evidence type="ECO:0000256" key="1">
    <source>
        <dbReference type="SAM" id="MobiDB-lite"/>
    </source>
</evidence>
<dbReference type="Pfam" id="PF04380">
    <property type="entry name" value="BMFP"/>
    <property type="match status" value="1"/>
</dbReference>
<dbReference type="OrthoDB" id="7392124at2"/>
<accession>A0A2P7SDI9</accession>
<proteinExistence type="predicted"/>
<keyword evidence="3" id="KW-1185">Reference proteome</keyword>
<dbReference type="RefSeq" id="WP_106772304.1">
    <property type="nucleotide sequence ID" value="NZ_PXYK01000009.1"/>
</dbReference>
<name>A0A2P7SDI9_9HYPH</name>
<organism evidence="2 3">
    <name type="scientific">Kumtagia ephedrae</name>
    <dbReference type="NCBI Taxonomy" id="2116701"/>
    <lineage>
        <taxon>Bacteria</taxon>
        <taxon>Pseudomonadati</taxon>
        <taxon>Pseudomonadota</taxon>
        <taxon>Alphaproteobacteria</taxon>
        <taxon>Hyphomicrobiales</taxon>
        <taxon>Phyllobacteriaceae</taxon>
        <taxon>Kumtagia</taxon>
    </lineage>
</organism>
<dbReference type="AlphaFoldDB" id="A0A2P7SDI9"/>